<reference evidence="8" key="1">
    <citation type="submission" date="2014-12" db="EMBL/GenBank/DDBJ databases">
        <authorList>
            <person name="Salcher M.M."/>
        </authorList>
    </citation>
    <scope>NUCLEOTIDE SEQUENCE [LARGE SCALE GENOMIC DNA]</scope>
    <source>
        <strain evidence="8">MMS-10A-171</strain>
    </source>
</reference>
<evidence type="ECO:0000256" key="2">
    <source>
        <dbReference type="ARBA" id="ARBA00012587"/>
    </source>
</evidence>
<dbReference type="GO" id="GO:0019867">
    <property type="term" value="C:outer membrane"/>
    <property type="evidence" value="ECO:0007669"/>
    <property type="project" value="InterPro"/>
</dbReference>
<dbReference type="PANTHER" id="PTHR30124">
    <property type="entry name" value="MEMBRANE-BOUND LYTIC MUREIN TRANSGLYCOSYLASE A"/>
    <property type="match status" value="1"/>
</dbReference>
<dbReference type="InterPro" id="IPR026044">
    <property type="entry name" value="MltA"/>
</dbReference>
<evidence type="ECO:0000256" key="4">
    <source>
        <dbReference type="ARBA" id="ARBA00023316"/>
    </source>
</evidence>
<proteinExistence type="predicted"/>
<protein>
    <recommendedName>
        <fullName evidence="2">peptidoglycan lytic exotransglycosylase</fullName>
        <ecNumber evidence="2">4.2.2.n1</ecNumber>
    </recommendedName>
    <alternativeName>
        <fullName evidence="5">Murein hydrolase A</fullName>
    </alternativeName>
</protein>
<dbReference type="GO" id="GO:0009254">
    <property type="term" value="P:peptidoglycan turnover"/>
    <property type="evidence" value="ECO:0007669"/>
    <property type="project" value="InterPro"/>
</dbReference>
<dbReference type="PIRSF" id="PIRSF019422">
    <property type="entry name" value="MltA"/>
    <property type="match status" value="1"/>
</dbReference>
<dbReference type="RefSeq" id="WP_046489011.1">
    <property type="nucleotide sequence ID" value="NZ_LN827929.1"/>
</dbReference>
<evidence type="ECO:0000256" key="5">
    <source>
        <dbReference type="ARBA" id="ARBA00030918"/>
    </source>
</evidence>
<dbReference type="AlphaFoldDB" id="A0A0D6EXM8"/>
<dbReference type="STRING" id="1581557.BN1208_1339"/>
<evidence type="ECO:0000313" key="8">
    <source>
        <dbReference type="Proteomes" id="UP000064007"/>
    </source>
</evidence>
<dbReference type="Gene3D" id="2.40.240.50">
    <property type="entry name" value="Barwin-like endoglucanases"/>
    <property type="match status" value="1"/>
</dbReference>
<keyword evidence="4" id="KW-0961">Cell wall biogenesis/degradation</keyword>
<dbReference type="GO" id="GO:0009253">
    <property type="term" value="P:peptidoglycan catabolic process"/>
    <property type="evidence" value="ECO:0007669"/>
    <property type="project" value="TreeGrafter"/>
</dbReference>
<dbReference type="InterPro" id="IPR010611">
    <property type="entry name" value="3D_dom"/>
</dbReference>
<accession>A0A0D6EXM8</accession>
<dbReference type="PROSITE" id="PS51257">
    <property type="entry name" value="PROKAR_LIPOPROTEIN"/>
    <property type="match status" value="1"/>
</dbReference>
<dbReference type="HOGENOM" id="CLU_037751_0_0_4"/>
<evidence type="ECO:0000259" key="6">
    <source>
        <dbReference type="SMART" id="SM00925"/>
    </source>
</evidence>
<evidence type="ECO:0000313" key="7">
    <source>
        <dbReference type="EMBL" id="CEZ20219.1"/>
    </source>
</evidence>
<dbReference type="EC" id="4.2.2.n1" evidence="2"/>
<dbReference type="InterPro" id="IPR005300">
    <property type="entry name" value="MltA_B"/>
</dbReference>
<dbReference type="PANTHER" id="PTHR30124:SF0">
    <property type="entry name" value="MEMBRANE-BOUND LYTIC MUREIN TRANSGLYCOSYLASE A"/>
    <property type="match status" value="1"/>
</dbReference>
<keyword evidence="8" id="KW-1185">Reference proteome</keyword>
<organism evidence="7 8">
    <name type="scientific">Candidatus Methylopumilus planktonicus</name>
    <dbReference type="NCBI Taxonomy" id="1581557"/>
    <lineage>
        <taxon>Bacteria</taxon>
        <taxon>Pseudomonadati</taxon>
        <taxon>Pseudomonadota</taxon>
        <taxon>Betaproteobacteria</taxon>
        <taxon>Nitrosomonadales</taxon>
        <taxon>Methylophilaceae</taxon>
        <taxon>Candidatus Methylopumilus</taxon>
    </lineage>
</organism>
<comment type="catalytic activity">
    <reaction evidence="1">
        <text>Exolytic cleavage of the (1-&gt;4)-beta-glycosidic linkage between N-acetylmuramic acid (MurNAc) and N-acetylglucosamine (GlcNAc) residues in peptidoglycan, from either the reducing or the non-reducing ends of the peptidoglycan chains, with concomitant formation of a 1,6-anhydrobond in the MurNAc residue.</text>
        <dbReference type="EC" id="4.2.2.n1"/>
    </reaction>
</comment>
<dbReference type="GO" id="GO:0004553">
    <property type="term" value="F:hydrolase activity, hydrolyzing O-glycosyl compounds"/>
    <property type="evidence" value="ECO:0007669"/>
    <property type="project" value="InterPro"/>
</dbReference>
<dbReference type="EMBL" id="LN827929">
    <property type="protein sequence ID" value="CEZ20219.1"/>
    <property type="molecule type" value="Genomic_DNA"/>
</dbReference>
<dbReference type="Pfam" id="PF03562">
    <property type="entry name" value="MltA"/>
    <property type="match status" value="1"/>
</dbReference>
<dbReference type="Pfam" id="PF06725">
    <property type="entry name" value="3D"/>
    <property type="match status" value="1"/>
</dbReference>
<dbReference type="SMART" id="SM00925">
    <property type="entry name" value="MltA"/>
    <property type="match status" value="1"/>
</dbReference>
<dbReference type="GO" id="GO:0071555">
    <property type="term" value="P:cell wall organization"/>
    <property type="evidence" value="ECO:0007669"/>
    <property type="project" value="UniProtKB-KW"/>
</dbReference>
<sequence>MRHFIVFLLTLFLVSCVDVPNKGEKVSVTKPNCDCPKIKTEKEDIAKIPDYGLLKKSDWGAIESSFESDNLIPAWTAWLRSCSALKQKEAWKKVCDVADDIKEPSDENIKNYFKNYFNVYIASNIDGSETGIITGYYQPILKGSKVKTSHYKIPLYTTPKDLITVDLSEVYPELKSKRLRGKVVGNKLVPYLSRAEIDGQGTPLAGNEIVWVEDPVEAFFLEIQGSGIIHFDNGETMQIGYADQNGHPFKAIGSALIQKKEITMAEASMEGIKDWARKNIVKLKAFLNMNTSYVFFRKLPDDLPGPIGALGVSIEAERSVAIDPKFIPLGAPIFLSTTQPNTNDSLDRLVVAQDTGGAIRGGVRADFYWGTGEEAGRKAGSMKQQGKIWALLPKDYVFPIATQEFAVKRNRIEESSK</sequence>
<dbReference type="KEGG" id="mbat:BN1208_1339"/>
<keyword evidence="3" id="KW-0456">Lyase</keyword>
<gene>
    <name evidence="7" type="ORF">BN1208_1339</name>
</gene>
<evidence type="ECO:0000256" key="1">
    <source>
        <dbReference type="ARBA" id="ARBA00001420"/>
    </source>
</evidence>
<dbReference type="CDD" id="cd14668">
    <property type="entry name" value="mlta_B"/>
    <property type="match status" value="1"/>
</dbReference>
<dbReference type="GO" id="GO:0008933">
    <property type="term" value="F:peptidoglycan lytic transglycosylase activity"/>
    <property type="evidence" value="ECO:0007669"/>
    <property type="project" value="TreeGrafter"/>
</dbReference>
<dbReference type="SUPFAM" id="SSF50685">
    <property type="entry name" value="Barwin-like endoglucanases"/>
    <property type="match status" value="1"/>
</dbReference>
<dbReference type="Gene3D" id="2.40.40.10">
    <property type="entry name" value="RlpA-like domain"/>
    <property type="match status" value="1"/>
</dbReference>
<name>A0A0D6EXM8_9PROT</name>
<evidence type="ECO:0000256" key="3">
    <source>
        <dbReference type="ARBA" id="ARBA00023239"/>
    </source>
</evidence>
<dbReference type="OrthoDB" id="9783686at2"/>
<dbReference type="Proteomes" id="UP000064007">
    <property type="component" value="Chromosome 1"/>
</dbReference>
<dbReference type="InterPro" id="IPR036908">
    <property type="entry name" value="RlpA-like_sf"/>
</dbReference>
<feature type="domain" description="Lytic transglycosylase MltA" evidence="6">
    <location>
        <begin position="140"/>
        <end position="297"/>
    </location>
</feature>
<dbReference type="CDD" id="cd14485">
    <property type="entry name" value="mltA_like_LT_A"/>
    <property type="match status" value="1"/>
</dbReference>